<dbReference type="AlphaFoldDB" id="A0A644WYP2"/>
<evidence type="ECO:0000256" key="4">
    <source>
        <dbReference type="ARBA" id="ARBA00023136"/>
    </source>
</evidence>
<proteinExistence type="predicted"/>
<comment type="subcellular location">
    <subcellularLocation>
        <location evidence="1">Endomembrane system</location>
        <topology evidence="1">Multi-pass membrane protein</topology>
    </subcellularLocation>
</comment>
<dbReference type="Gene3D" id="1.20.120.1630">
    <property type="match status" value="1"/>
</dbReference>
<gene>
    <name evidence="6" type="ORF">SDC9_53469</name>
</gene>
<evidence type="ECO:0000256" key="2">
    <source>
        <dbReference type="ARBA" id="ARBA00022692"/>
    </source>
</evidence>
<dbReference type="Pfam" id="PF04191">
    <property type="entry name" value="PEMT"/>
    <property type="match status" value="1"/>
</dbReference>
<protein>
    <recommendedName>
        <fullName evidence="7">Steroid 5-alpha reductase C-terminal domain-containing protein</fullName>
    </recommendedName>
</protein>
<dbReference type="EMBL" id="VSSQ01001306">
    <property type="protein sequence ID" value="MPM07163.1"/>
    <property type="molecule type" value="Genomic_DNA"/>
</dbReference>
<dbReference type="InterPro" id="IPR007318">
    <property type="entry name" value="Phopholipid_MeTrfase"/>
</dbReference>
<feature type="transmembrane region" description="Helical" evidence="5">
    <location>
        <begin position="20"/>
        <end position="38"/>
    </location>
</feature>
<name>A0A644WYP2_9ZZZZ</name>
<dbReference type="GO" id="GO:0016740">
    <property type="term" value="F:transferase activity"/>
    <property type="evidence" value="ECO:0007669"/>
    <property type="project" value="UniProtKB-ARBA"/>
</dbReference>
<feature type="transmembrane region" description="Helical" evidence="5">
    <location>
        <begin position="50"/>
        <end position="70"/>
    </location>
</feature>
<dbReference type="PANTHER" id="PTHR12714">
    <property type="entry name" value="PROTEIN-S ISOPRENYLCYSTEINE O-METHYLTRANSFERASE"/>
    <property type="match status" value="1"/>
</dbReference>
<evidence type="ECO:0008006" key="7">
    <source>
        <dbReference type="Google" id="ProtNLM"/>
    </source>
</evidence>
<evidence type="ECO:0000313" key="6">
    <source>
        <dbReference type="EMBL" id="MPM07163.1"/>
    </source>
</evidence>
<dbReference type="PANTHER" id="PTHR12714:SF9">
    <property type="entry name" value="PROTEIN-S-ISOPRENYLCYSTEINE O-METHYLTRANSFERASE"/>
    <property type="match status" value="1"/>
</dbReference>
<feature type="transmembrane region" description="Helical" evidence="5">
    <location>
        <begin position="220"/>
        <end position="238"/>
    </location>
</feature>
<keyword evidence="2 5" id="KW-0812">Transmembrane</keyword>
<keyword evidence="4 5" id="KW-0472">Membrane</keyword>
<keyword evidence="3 5" id="KW-1133">Transmembrane helix</keyword>
<evidence type="ECO:0000256" key="3">
    <source>
        <dbReference type="ARBA" id="ARBA00022989"/>
    </source>
</evidence>
<sequence>MALQESLEQEGNILFRYRSFLPLIIILAGIIVFFYDNITQQVVSNDTTYTLIEIISLVVSFTGLIIRIIAVGHTPANTSGRNTKAQLADEINTTGIYSTVRHPLYLGNFFMWAGAVILIANVWFFIVFVLAYWIYYERIMYAEEQFLRRKFGQPYIDWAAKTPPFIPSGKYKVKSKYPFSMKKILKKEKNGVFAIFILLFIFHNIRNSFISGEIKIENDWILWCTLASAVIYFVLKLIKKYTNLLNESGR</sequence>
<evidence type="ECO:0000256" key="5">
    <source>
        <dbReference type="SAM" id="Phobius"/>
    </source>
</evidence>
<dbReference type="GO" id="GO:0012505">
    <property type="term" value="C:endomembrane system"/>
    <property type="evidence" value="ECO:0007669"/>
    <property type="project" value="UniProtKB-SubCell"/>
</dbReference>
<evidence type="ECO:0000256" key="1">
    <source>
        <dbReference type="ARBA" id="ARBA00004127"/>
    </source>
</evidence>
<accession>A0A644WYP2</accession>
<feature type="transmembrane region" description="Helical" evidence="5">
    <location>
        <begin position="191"/>
        <end position="208"/>
    </location>
</feature>
<comment type="caution">
    <text evidence="6">The sequence shown here is derived from an EMBL/GenBank/DDBJ whole genome shotgun (WGS) entry which is preliminary data.</text>
</comment>
<organism evidence="6">
    <name type="scientific">bioreactor metagenome</name>
    <dbReference type="NCBI Taxonomy" id="1076179"/>
    <lineage>
        <taxon>unclassified sequences</taxon>
        <taxon>metagenomes</taxon>
        <taxon>ecological metagenomes</taxon>
    </lineage>
</organism>
<reference evidence="6" key="1">
    <citation type="submission" date="2019-08" db="EMBL/GenBank/DDBJ databases">
        <authorList>
            <person name="Kucharzyk K."/>
            <person name="Murdoch R.W."/>
            <person name="Higgins S."/>
            <person name="Loffler F."/>
        </authorList>
    </citation>
    <scope>NUCLEOTIDE SEQUENCE</scope>
</reference>
<feature type="transmembrane region" description="Helical" evidence="5">
    <location>
        <begin position="109"/>
        <end position="135"/>
    </location>
</feature>